<evidence type="ECO:0000256" key="4">
    <source>
        <dbReference type="ARBA" id="ARBA00023242"/>
    </source>
</evidence>
<feature type="domain" description="RRM" evidence="7">
    <location>
        <begin position="208"/>
        <end position="286"/>
    </location>
</feature>
<organism evidence="8 9">
    <name type="scientific">Polyplax serrata</name>
    <name type="common">Common mouse louse</name>
    <dbReference type="NCBI Taxonomy" id="468196"/>
    <lineage>
        <taxon>Eukaryota</taxon>
        <taxon>Metazoa</taxon>
        <taxon>Ecdysozoa</taxon>
        <taxon>Arthropoda</taxon>
        <taxon>Hexapoda</taxon>
        <taxon>Insecta</taxon>
        <taxon>Pterygota</taxon>
        <taxon>Neoptera</taxon>
        <taxon>Paraneoptera</taxon>
        <taxon>Psocodea</taxon>
        <taxon>Troctomorpha</taxon>
        <taxon>Phthiraptera</taxon>
        <taxon>Anoplura</taxon>
        <taxon>Polyplacidae</taxon>
        <taxon>Polyplax</taxon>
    </lineage>
</organism>
<keyword evidence="4" id="KW-0539">Nucleus</keyword>
<evidence type="ECO:0000256" key="2">
    <source>
        <dbReference type="ARBA" id="ARBA00022737"/>
    </source>
</evidence>
<feature type="region of interest" description="Disordered" evidence="6">
    <location>
        <begin position="123"/>
        <end position="207"/>
    </location>
</feature>
<dbReference type="PANTHER" id="PTHR48039:SF5">
    <property type="entry name" value="RNA-BINDING PROTEIN 28"/>
    <property type="match status" value="1"/>
</dbReference>
<dbReference type="GO" id="GO:0003729">
    <property type="term" value="F:mRNA binding"/>
    <property type="evidence" value="ECO:0007669"/>
    <property type="project" value="TreeGrafter"/>
</dbReference>
<dbReference type="InterPro" id="IPR035979">
    <property type="entry name" value="RBD_domain_sf"/>
</dbReference>
<name>A0AAN8P1B5_POLSC</name>
<dbReference type="FunFam" id="3.30.70.330:FF:000182">
    <property type="entry name" value="RNA-binding motif protein 28"/>
    <property type="match status" value="1"/>
</dbReference>
<evidence type="ECO:0000256" key="5">
    <source>
        <dbReference type="PROSITE-ProRule" id="PRU00176"/>
    </source>
</evidence>
<dbReference type="PANTHER" id="PTHR48039">
    <property type="entry name" value="RNA-BINDING MOTIF PROTEIN 14B"/>
    <property type="match status" value="1"/>
</dbReference>
<feature type="compositionally biased region" description="Basic and acidic residues" evidence="6">
    <location>
        <begin position="491"/>
        <end position="500"/>
    </location>
</feature>
<feature type="compositionally biased region" description="Acidic residues" evidence="6">
    <location>
        <begin position="156"/>
        <end position="185"/>
    </location>
</feature>
<proteinExistence type="predicted"/>
<dbReference type="SMART" id="SM00360">
    <property type="entry name" value="RRM"/>
    <property type="match status" value="3"/>
</dbReference>
<evidence type="ECO:0000313" key="8">
    <source>
        <dbReference type="EMBL" id="KAK6626113.1"/>
    </source>
</evidence>
<feature type="compositionally biased region" description="Basic and acidic residues" evidence="6">
    <location>
        <begin position="186"/>
        <end position="197"/>
    </location>
</feature>
<dbReference type="SUPFAM" id="SSF54928">
    <property type="entry name" value="RNA-binding domain, RBD"/>
    <property type="match status" value="2"/>
</dbReference>
<feature type="compositionally biased region" description="Basic residues" evidence="6">
    <location>
        <begin position="13"/>
        <end position="23"/>
    </location>
</feature>
<comment type="subcellular location">
    <subcellularLocation>
        <location evidence="1">Nucleus</location>
    </subcellularLocation>
</comment>
<feature type="region of interest" description="Disordered" evidence="6">
    <location>
        <begin position="491"/>
        <end position="546"/>
    </location>
</feature>
<feature type="domain" description="RRM" evidence="7">
    <location>
        <begin position="353"/>
        <end position="461"/>
    </location>
</feature>
<protein>
    <recommendedName>
        <fullName evidence="7">RRM domain-containing protein</fullName>
    </recommendedName>
</protein>
<evidence type="ECO:0000256" key="1">
    <source>
        <dbReference type="ARBA" id="ARBA00004123"/>
    </source>
</evidence>
<evidence type="ECO:0000313" key="9">
    <source>
        <dbReference type="Proteomes" id="UP001372834"/>
    </source>
</evidence>
<dbReference type="Pfam" id="PF00076">
    <property type="entry name" value="RRM_1"/>
    <property type="match status" value="3"/>
</dbReference>
<feature type="domain" description="RRM" evidence="7">
    <location>
        <begin position="29"/>
        <end position="107"/>
    </location>
</feature>
<dbReference type="AlphaFoldDB" id="A0AAN8P1B5"/>
<reference evidence="8 9" key="1">
    <citation type="submission" date="2023-10" db="EMBL/GenBank/DDBJ databases">
        <title>Genomes of two closely related lineages of the louse Polyplax serrata with different host specificities.</title>
        <authorList>
            <person name="Martinu J."/>
            <person name="Tarabai H."/>
            <person name="Stefka J."/>
            <person name="Hypsa V."/>
        </authorList>
    </citation>
    <scope>NUCLEOTIDE SEQUENCE [LARGE SCALE GENOMIC DNA]</scope>
    <source>
        <strain evidence="8">HR10_N</strain>
    </source>
</reference>
<dbReference type="InterPro" id="IPR003954">
    <property type="entry name" value="RRM_euk-type"/>
</dbReference>
<evidence type="ECO:0000259" key="7">
    <source>
        <dbReference type="PROSITE" id="PS50102"/>
    </source>
</evidence>
<dbReference type="CDD" id="cd12416">
    <property type="entry name" value="RRM4_RBM28_like"/>
    <property type="match status" value="1"/>
</dbReference>
<gene>
    <name evidence="8" type="ORF">RUM43_006418</name>
</gene>
<feature type="region of interest" description="Disordered" evidence="6">
    <location>
        <begin position="1"/>
        <end position="23"/>
    </location>
</feature>
<feature type="compositionally biased region" description="Basic and acidic residues" evidence="6">
    <location>
        <begin position="1"/>
        <end position="10"/>
    </location>
</feature>
<sequence>MSHEHAEIQNKKPTVKQKSRNRLKSAKKGKIIVRNLPFKNITEQTLIDIFTEYGEIKEVKLLRKDDGKLVGCGFVQFKNATSAAKAINYVNGKEVNGRRIILDWSLPKDTYLKKLQQLHSGNSGKIKKENYDEDTEDEKQPKVVVDNLPDNWASEESGDENCDEDQEDEENESDVEDNDDDDGDSDRDSNNKIKTEKPYQSNDAEDGKTVFLRNIPFSATNEDLRKSVESYGPVHYALICIDKLTEHSKGTAFVKFKAEESAKQCLRDSGNLIIHDTPVTVTYALTKENLENKKTKKKVAKDSRNLYLIREGVITAGSKAAAGVSASDMSKRLQLEQWKSQILKNLNMFVSRTRLVIHNLPTHYDDAKLRHLFVKHGNPNAVIREAKVMWEKNKLDAKGKHISKEVGFVSFTEHEDALAALRNINNNPAIFTHAKRPIVAFSIENRAVINQKQKRIEKSRAKLGVTLDEKSSKLNRKQRRFIRRRQKLIERRRETKRLKQGDTASQTAEGAPKEKLVKRKMPHSKENTTPLKKKAKVEKTRSTTEDGEGDFKVFTGVTSEPGRKVKLRSRFNLKKQATLHGQTLKQERKLKKIKIKRHVEPIKQPKQKQGKKKLLDDARLSKLISKHRQNIQNSSTMKKWYET</sequence>
<dbReference type="Gene3D" id="3.30.70.330">
    <property type="match status" value="3"/>
</dbReference>
<keyword evidence="2" id="KW-0677">Repeat</keyword>
<dbReference type="SMART" id="SM00361">
    <property type="entry name" value="RRM_1"/>
    <property type="match status" value="2"/>
</dbReference>
<evidence type="ECO:0000256" key="3">
    <source>
        <dbReference type="ARBA" id="ARBA00022884"/>
    </source>
</evidence>
<dbReference type="InterPro" id="IPR051945">
    <property type="entry name" value="RRM_MRD1_RNA_proc_ribogen"/>
</dbReference>
<dbReference type="InterPro" id="IPR000504">
    <property type="entry name" value="RRM_dom"/>
</dbReference>
<dbReference type="PROSITE" id="PS50102">
    <property type="entry name" value="RRM"/>
    <property type="match status" value="3"/>
</dbReference>
<accession>A0AAN8P1B5</accession>
<dbReference type="Proteomes" id="UP001372834">
    <property type="component" value="Unassembled WGS sequence"/>
</dbReference>
<dbReference type="EMBL" id="JAWJWE010000037">
    <property type="protein sequence ID" value="KAK6626113.1"/>
    <property type="molecule type" value="Genomic_DNA"/>
</dbReference>
<keyword evidence="3 5" id="KW-0694">RNA-binding</keyword>
<comment type="caution">
    <text evidence="8">The sequence shown here is derived from an EMBL/GenBank/DDBJ whole genome shotgun (WGS) entry which is preliminary data.</text>
</comment>
<evidence type="ECO:0000256" key="6">
    <source>
        <dbReference type="SAM" id="MobiDB-lite"/>
    </source>
</evidence>
<dbReference type="InterPro" id="IPR012677">
    <property type="entry name" value="Nucleotide-bd_a/b_plait_sf"/>
</dbReference>
<dbReference type="GO" id="GO:0005730">
    <property type="term" value="C:nucleolus"/>
    <property type="evidence" value="ECO:0007669"/>
    <property type="project" value="TreeGrafter"/>
</dbReference>